<comment type="caution">
    <text evidence="7">The sequence shown here is derived from an EMBL/GenBank/DDBJ whole genome shotgun (WGS) entry which is preliminary data.</text>
</comment>
<keyword evidence="8" id="KW-1185">Reference proteome</keyword>
<dbReference type="PANTHER" id="PTHR13271">
    <property type="entry name" value="UNCHARACTERIZED PUTATIVE METHYLTRANSFERASE"/>
    <property type="match status" value="1"/>
</dbReference>
<dbReference type="Proteomes" id="UP000266841">
    <property type="component" value="Unassembled WGS sequence"/>
</dbReference>
<dbReference type="InterPro" id="IPR036464">
    <property type="entry name" value="Rubisco_LSMT_subst-bd_sf"/>
</dbReference>
<dbReference type="EMBL" id="AGNL01019008">
    <property type="protein sequence ID" value="EJK62256.1"/>
    <property type="molecule type" value="Genomic_DNA"/>
</dbReference>
<dbReference type="InterPro" id="IPR044431">
    <property type="entry name" value="SET_RBCMT"/>
</dbReference>
<dbReference type="InterPro" id="IPR001214">
    <property type="entry name" value="SET_dom"/>
</dbReference>
<feature type="region of interest" description="Disordered" evidence="4">
    <location>
        <begin position="21"/>
        <end position="63"/>
    </location>
</feature>
<evidence type="ECO:0000256" key="1">
    <source>
        <dbReference type="ARBA" id="ARBA00022603"/>
    </source>
</evidence>
<keyword evidence="5" id="KW-1133">Transmembrane helix</keyword>
<dbReference type="CDD" id="cd19179">
    <property type="entry name" value="SET_RBCMT"/>
    <property type="match status" value="1"/>
</dbReference>
<dbReference type="Gene3D" id="3.90.1420.10">
    <property type="entry name" value="Rubisco LSMT, substrate-binding domain"/>
    <property type="match status" value="1"/>
</dbReference>
<dbReference type="Pfam" id="PF09273">
    <property type="entry name" value="Rubis-subs-bind"/>
    <property type="match status" value="1"/>
</dbReference>
<keyword evidence="3" id="KW-0949">S-adenosyl-L-methionine</keyword>
<dbReference type="GO" id="GO:0032259">
    <property type="term" value="P:methylation"/>
    <property type="evidence" value="ECO:0007669"/>
    <property type="project" value="UniProtKB-KW"/>
</dbReference>
<evidence type="ECO:0000256" key="5">
    <source>
        <dbReference type="SAM" id="Phobius"/>
    </source>
</evidence>
<feature type="compositionally biased region" description="Polar residues" evidence="4">
    <location>
        <begin position="24"/>
        <end position="33"/>
    </location>
</feature>
<dbReference type="SUPFAM" id="SSF81822">
    <property type="entry name" value="RuBisCo LSMT C-terminal, substrate-binding domain"/>
    <property type="match status" value="1"/>
</dbReference>
<proteinExistence type="predicted"/>
<dbReference type="Pfam" id="PF00856">
    <property type="entry name" value="SET"/>
    <property type="match status" value="1"/>
</dbReference>
<evidence type="ECO:0000313" key="7">
    <source>
        <dbReference type="EMBL" id="EJK62256.1"/>
    </source>
</evidence>
<evidence type="ECO:0000256" key="3">
    <source>
        <dbReference type="ARBA" id="ARBA00022691"/>
    </source>
</evidence>
<keyword evidence="2" id="KW-0808">Transferase</keyword>
<feature type="compositionally biased region" description="Low complexity" evidence="4">
    <location>
        <begin position="98"/>
        <end position="111"/>
    </location>
</feature>
<evidence type="ECO:0000259" key="6">
    <source>
        <dbReference type="PROSITE" id="PS50280"/>
    </source>
</evidence>
<feature type="transmembrane region" description="Helical" evidence="5">
    <location>
        <begin position="63"/>
        <end position="84"/>
    </location>
</feature>
<evidence type="ECO:0000313" key="8">
    <source>
        <dbReference type="Proteomes" id="UP000266841"/>
    </source>
</evidence>
<keyword evidence="5" id="KW-0472">Membrane</keyword>
<dbReference type="PANTHER" id="PTHR13271:SF123">
    <property type="entry name" value="RIBULOSE-1,5-BISPHOSPHATE CARBOXYLASE_OXYGENASE SMALL SUBUNIT N-METHYLTRANSFERASE I-RELATED"/>
    <property type="match status" value="1"/>
</dbReference>
<dbReference type="OrthoDB" id="341421at2759"/>
<dbReference type="eggNOG" id="KOG1337">
    <property type="taxonomic scope" value="Eukaryota"/>
</dbReference>
<accession>K0SMV6</accession>
<sequence length="648" mass="72138">MYRSTTPVLYLLKEELFIPPRPSSAAQEASNNGHKGGSREVGGRERVSPPRSSRWETRRRRTAPGAAAASCTLLFALALPGIAFTPPPPRRHGGGGASCPPSSHVSTSSLSAGGEGGETEWVKALLEAGGDNTPGKFEEEMKMKGLLGPNRGKGNTKLSANARLISWLEEEGGVYLAESSTWGEAPHPLAISTETVDEITNESSGRGLLARRSINDGDELLKIPLDLCLTRKSARRELGKDALQEGINEYLAVACQLIHEKFVKGEDSFYAAYMGVLPEVDEVNPTFTWPDEDLAFLEGSPVVAATRSLQMKLRREYDDLLGGPDGLVAKFPLRFPAEHYTFENWEWAFTMLFSRAIRLRNLQVGERLAMVPYADLINHSAFSQAFIDARESGDWLFKSGEEEVILYADRGYRQMEQVYISYGQKSNAELLLLYGFALERNPYNSVDVTVSIAPRTKQIAEANEGVEEDPLADEKLEFLLSVGRDQTVDFPCYADRYPVEMLEYLRLMMMTPEDTRGKPLSDFDYSRTISSANEASVLRSVVAAVKYQLGLFPQTEEDDAAIIKDKGMFRLFSYNQRMAVRHRRNEKRLLKRTLAALEKQIRNKGLDGEDLSRAEGSTLGEVLKGETRKQKTALEDKLEKMGLPIDLR</sequence>
<gene>
    <name evidence="7" type="ORF">THAOC_17139</name>
</gene>
<reference evidence="7 8" key="1">
    <citation type="journal article" date="2012" name="Genome Biol.">
        <title>Genome and low-iron response of an oceanic diatom adapted to chronic iron limitation.</title>
        <authorList>
            <person name="Lommer M."/>
            <person name="Specht M."/>
            <person name="Roy A.S."/>
            <person name="Kraemer L."/>
            <person name="Andreson R."/>
            <person name="Gutowska M.A."/>
            <person name="Wolf J."/>
            <person name="Bergner S.V."/>
            <person name="Schilhabel M.B."/>
            <person name="Klostermeier U.C."/>
            <person name="Beiko R.G."/>
            <person name="Rosenstiel P."/>
            <person name="Hippler M."/>
            <person name="Laroche J."/>
        </authorList>
    </citation>
    <scope>NUCLEOTIDE SEQUENCE [LARGE SCALE GENOMIC DNA]</scope>
    <source>
        <strain evidence="7 8">CCMP1005</strain>
    </source>
</reference>
<dbReference type="InterPro" id="IPR050600">
    <property type="entry name" value="SETD3_SETD6_MTase"/>
</dbReference>
<dbReference type="GO" id="GO:0016279">
    <property type="term" value="F:protein-lysine N-methyltransferase activity"/>
    <property type="evidence" value="ECO:0007669"/>
    <property type="project" value="InterPro"/>
</dbReference>
<name>K0SMV6_THAOC</name>
<dbReference type="AlphaFoldDB" id="K0SMV6"/>
<dbReference type="OMA" id="TGLEPWI"/>
<protein>
    <recommendedName>
        <fullName evidence="6">SET domain-containing protein</fullName>
    </recommendedName>
</protein>
<organism evidence="7 8">
    <name type="scientific">Thalassiosira oceanica</name>
    <name type="common">Marine diatom</name>
    <dbReference type="NCBI Taxonomy" id="159749"/>
    <lineage>
        <taxon>Eukaryota</taxon>
        <taxon>Sar</taxon>
        <taxon>Stramenopiles</taxon>
        <taxon>Ochrophyta</taxon>
        <taxon>Bacillariophyta</taxon>
        <taxon>Coscinodiscophyceae</taxon>
        <taxon>Thalassiosirophycidae</taxon>
        <taxon>Thalassiosirales</taxon>
        <taxon>Thalassiosiraceae</taxon>
        <taxon>Thalassiosira</taxon>
    </lineage>
</organism>
<dbReference type="PROSITE" id="PS50280">
    <property type="entry name" value="SET"/>
    <property type="match status" value="1"/>
</dbReference>
<dbReference type="InterPro" id="IPR046341">
    <property type="entry name" value="SET_dom_sf"/>
</dbReference>
<keyword evidence="1" id="KW-0489">Methyltransferase</keyword>
<feature type="region of interest" description="Disordered" evidence="4">
    <location>
        <begin position="86"/>
        <end position="116"/>
    </location>
</feature>
<feature type="domain" description="SET" evidence="6">
    <location>
        <begin position="187"/>
        <end position="423"/>
    </location>
</feature>
<dbReference type="SUPFAM" id="SSF82199">
    <property type="entry name" value="SET domain"/>
    <property type="match status" value="1"/>
</dbReference>
<keyword evidence="5" id="KW-0812">Transmembrane</keyword>
<dbReference type="InterPro" id="IPR015353">
    <property type="entry name" value="Rubisco_LSMT_subst-bd"/>
</dbReference>
<evidence type="ECO:0000256" key="4">
    <source>
        <dbReference type="SAM" id="MobiDB-lite"/>
    </source>
</evidence>
<dbReference type="Gene3D" id="3.90.1410.10">
    <property type="entry name" value="set domain protein methyltransferase, domain 1"/>
    <property type="match status" value="1"/>
</dbReference>
<evidence type="ECO:0000256" key="2">
    <source>
        <dbReference type="ARBA" id="ARBA00022679"/>
    </source>
</evidence>
<feature type="compositionally biased region" description="Basic and acidic residues" evidence="4">
    <location>
        <begin position="37"/>
        <end position="56"/>
    </location>
</feature>